<dbReference type="SUPFAM" id="SSF51621">
    <property type="entry name" value="Phosphoenolpyruvate/pyruvate domain"/>
    <property type="match status" value="1"/>
</dbReference>
<dbReference type="HOGENOM" id="CLU_027389_2_0_1"/>
<dbReference type="InterPro" id="IPR015813">
    <property type="entry name" value="Pyrv/PenolPyrv_kinase-like_dom"/>
</dbReference>
<dbReference type="InterPro" id="IPR040442">
    <property type="entry name" value="Pyrv_kinase-like_dom_sf"/>
</dbReference>
<dbReference type="PANTHER" id="PTHR42905">
    <property type="entry name" value="PHOSPHOENOLPYRUVATE CARBOXYLASE"/>
    <property type="match status" value="1"/>
</dbReference>
<dbReference type="Proteomes" id="UP000053342">
    <property type="component" value="Unassembled WGS sequence"/>
</dbReference>
<dbReference type="Gene3D" id="3.20.20.60">
    <property type="entry name" value="Phosphoenolpyruvate-binding domains"/>
    <property type="match status" value="1"/>
</dbReference>
<dbReference type="InterPro" id="IPR039556">
    <property type="entry name" value="ICL/PEPM"/>
</dbReference>
<protein>
    <recommendedName>
        <fullName evidence="3">PEP phosphonomutase</fullName>
    </recommendedName>
</protein>
<name>A0A0D2DHH5_9EURO</name>
<dbReference type="GO" id="GO:0003824">
    <property type="term" value="F:catalytic activity"/>
    <property type="evidence" value="ECO:0007669"/>
    <property type="project" value="InterPro"/>
</dbReference>
<evidence type="ECO:0000313" key="2">
    <source>
        <dbReference type="Proteomes" id="UP000053342"/>
    </source>
</evidence>
<dbReference type="Pfam" id="PF13714">
    <property type="entry name" value="PEP_mutase"/>
    <property type="match status" value="1"/>
</dbReference>
<accession>A0A0D2DHH5</accession>
<organism evidence="1 2">
    <name type="scientific">Exophiala oligosperma</name>
    <dbReference type="NCBI Taxonomy" id="215243"/>
    <lineage>
        <taxon>Eukaryota</taxon>
        <taxon>Fungi</taxon>
        <taxon>Dikarya</taxon>
        <taxon>Ascomycota</taxon>
        <taxon>Pezizomycotina</taxon>
        <taxon>Eurotiomycetes</taxon>
        <taxon>Chaetothyriomycetidae</taxon>
        <taxon>Chaetothyriales</taxon>
        <taxon>Herpotrichiellaceae</taxon>
        <taxon>Exophiala</taxon>
    </lineage>
</organism>
<proteinExistence type="predicted"/>
<sequence length="262" mass="27970">MASTKLNDLATTFQNLHRPGKPVILANVYDGASASAVAPLESCSAVATASYAVAKAAGVEDDDLTLDQNLAAVRVVAKVVARHGNKPLTADFQDGYGDRLVEAVTSIVEAGVVGINIEDCDKETQRMMPADVAAGRVSLVMKTARDLGVPNFVVNARCDTLVRGGEMDEVIARGEKYLEAGATTVFVWGGSRRGVSRAEVERMTEAFDGRLSVSYKWSHDGLSIKELAEIGVARISVGPRIQMFAMEEVAKRAEELLKQGDV</sequence>
<dbReference type="CDD" id="cd00377">
    <property type="entry name" value="ICL_PEPM"/>
    <property type="match status" value="1"/>
</dbReference>
<dbReference type="RefSeq" id="XP_016262081.1">
    <property type="nucleotide sequence ID" value="XM_016406477.1"/>
</dbReference>
<dbReference type="OrthoDB" id="429143at2759"/>
<dbReference type="PANTHER" id="PTHR42905:SF16">
    <property type="entry name" value="CARBOXYPHOSPHONOENOLPYRUVATE PHOSPHONOMUTASE-LIKE PROTEIN (AFU_ORTHOLOGUE AFUA_5G07230)"/>
    <property type="match status" value="1"/>
</dbReference>
<dbReference type="VEuPathDB" id="FungiDB:PV06_05466"/>
<evidence type="ECO:0000313" key="1">
    <source>
        <dbReference type="EMBL" id="KIW41865.1"/>
    </source>
</evidence>
<dbReference type="AlphaFoldDB" id="A0A0D2DHH5"/>
<dbReference type="GeneID" id="27357540"/>
<dbReference type="EMBL" id="KN847336">
    <property type="protein sequence ID" value="KIW41865.1"/>
    <property type="molecule type" value="Genomic_DNA"/>
</dbReference>
<evidence type="ECO:0008006" key="3">
    <source>
        <dbReference type="Google" id="ProtNLM"/>
    </source>
</evidence>
<gene>
    <name evidence="1" type="ORF">PV06_05466</name>
</gene>
<keyword evidence="2" id="KW-1185">Reference proteome</keyword>
<reference evidence="1 2" key="1">
    <citation type="submission" date="2015-01" db="EMBL/GenBank/DDBJ databases">
        <title>The Genome Sequence of Exophiala oligosperma CBS72588.</title>
        <authorList>
            <consortium name="The Broad Institute Genomics Platform"/>
            <person name="Cuomo C."/>
            <person name="de Hoog S."/>
            <person name="Gorbushina A."/>
            <person name="Stielow B."/>
            <person name="Teixiera M."/>
            <person name="Abouelleil A."/>
            <person name="Chapman S.B."/>
            <person name="Priest M."/>
            <person name="Young S.K."/>
            <person name="Wortman J."/>
            <person name="Nusbaum C."/>
            <person name="Birren B."/>
        </authorList>
    </citation>
    <scope>NUCLEOTIDE SEQUENCE [LARGE SCALE GENOMIC DNA]</scope>
    <source>
        <strain evidence="1 2">CBS 72588</strain>
    </source>
</reference>